<feature type="compositionally biased region" description="Polar residues" evidence="1">
    <location>
        <begin position="4616"/>
        <end position="4626"/>
    </location>
</feature>
<evidence type="ECO:0000256" key="2">
    <source>
        <dbReference type="SAM" id="Phobius"/>
    </source>
</evidence>
<dbReference type="Proteomes" id="UP000008854">
    <property type="component" value="Unassembled WGS sequence"/>
</dbReference>
<proteinExistence type="predicted"/>
<feature type="region of interest" description="Disordered" evidence="1">
    <location>
        <begin position="2674"/>
        <end position="2728"/>
    </location>
</feature>
<dbReference type="InterPro" id="IPR050865">
    <property type="entry name" value="BEACH_Domain"/>
</dbReference>
<name>A0A5K4F8J1_SCHMA</name>
<feature type="region of interest" description="Disordered" evidence="1">
    <location>
        <begin position="2777"/>
        <end position="2802"/>
    </location>
</feature>
<feature type="transmembrane region" description="Helical" evidence="2">
    <location>
        <begin position="517"/>
        <end position="537"/>
    </location>
</feature>
<protein>
    <submittedName>
        <fullName evidence="6">RAP domain-containing protein</fullName>
    </submittedName>
</protein>
<keyword evidence="2" id="KW-0472">Membrane</keyword>
<accession>A0A5K4F8J1</accession>
<dbReference type="SUPFAM" id="SSF50729">
    <property type="entry name" value="PH domain-like"/>
    <property type="match status" value="1"/>
</dbReference>
<reference evidence="6" key="2">
    <citation type="submission" date="2019-11" db="UniProtKB">
        <authorList>
            <consortium name="WormBaseParasite"/>
        </authorList>
    </citation>
    <scope>IDENTIFICATION</scope>
    <source>
        <strain evidence="6">Puerto Rican</strain>
    </source>
</reference>
<evidence type="ECO:0000313" key="5">
    <source>
        <dbReference type="Proteomes" id="UP000008854"/>
    </source>
</evidence>
<dbReference type="WBParaSite" id="Smp_333370.1">
    <property type="protein sequence ID" value="Smp_333370.1"/>
    <property type="gene ID" value="Smp_333370"/>
</dbReference>
<dbReference type="CDD" id="cd06071">
    <property type="entry name" value="Beach"/>
    <property type="match status" value="1"/>
</dbReference>
<dbReference type="InterPro" id="IPR023362">
    <property type="entry name" value="PH-BEACH_dom"/>
</dbReference>
<dbReference type="Gene3D" id="2.30.29.30">
    <property type="entry name" value="Pleckstrin-homology domain (PH domain)/Phosphotyrosine-binding domain (PTB)"/>
    <property type="match status" value="1"/>
</dbReference>
<dbReference type="InterPro" id="IPR036372">
    <property type="entry name" value="BEACH_dom_sf"/>
</dbReference>
<dbReference type="PROSITE" id="PS50197">
    <property type="entry name" value="BEACH"/>
    <property type="match status" value="1"/>
</dbReference>
<evidence type="ECO:0000259" key="4">
    <source>
        <dbReference type="PROSITE" id="PS51783"/>
    </source>
</evidence>
<feature type="domain" description="BEACH-type PH" evidence="4">
    <location>
        <begin position="3600"/>
        <end position="3730"/>
    </location>
</feature>
<keyword evidence="5" id="KW-1185">Reference proteome</keyword>
<dbReference type="SMART" id="SM01026">
    <property type="entry name" value="Beach"/>
    <property type="match status" value="1"/>
</dbReference>
<reference evidence="5" key="1">
    <citation type="journal article" date="2012" name="PLoS Negl. Trop. Dis.">
        <title>A systematically improved high quality genome and transcriptome of the human blood fluke Schistosoma mansoni.</title>
        <authorList>
            <person name="Protasio A.V."/>
            <person name="Tsai I.J."/>
            <person name="Babbage A."/>
            <person name="Nichol S."/>
            <person name="Hunt M."/>
            <person name="Aslett M.A."/>
            <person name="De Silva N."/>
            <person name="Velarde G.S."/>
            <person name="Anderson T.J."/>
            <person name="Clark R.C."/>
            <person name="Davidson C."/>
            <person name="Dillon G.P."/>
            <person name="Holroyd N.E."/>
            <person name="LoVerde P.T."/>
            <person name="Lloyd C."/>
            <person name="McQuillan J."/>
            <person name="Oliveira G."/>
            <person name="Otto T.D."/>
            <person name="Parker-Manuel S.J."/>
            <person name="Quail M.A."/>
            <person name="Wilson R.A."/>
            <person name="Zerlotini A."/>
            <person name="Dunne D.W."/>
            <person name="Berriman M."/>
        </authorList>
    </citation>
    <scope>NUCLEOTIDE SEQUENCE [LARGE SCALE GENOMIC DNA]</scope>
    <source>
        <strain evidence="5">Puerto Rican</strain>
    </source>
</reference>
<organism evidence="5 6">
    <name type="scientific">Schistosoma mansoni</name>
    <name type="common">Blood fluke</name>
    <dbReference type="NCBI Taxonomy" id="6183"/>
    <lineage>
        <taxon>Eukaryota</taxon>
        <taxon>Metazoa</taxon>
        <taxon>Spiralia</taxon>
        <taxon>Lophotrochozoa</taxon>
        <taxon>Platyhelminthes</taxon>
        <taxon>Trematoda</taxon>
        <taxon>Digenea</taxon>
        <taxon>Strigeidida</taxon>
        <taxon>Schistosomatoidea</taxon>
        <taxon>Schistosomatidae</taxon>
        <taxon>Schistosoma</taxon>
    </lineage>
</organism>
<feature type="compositionally biased region" description="Low complexity" evidence="1">
    <location>
        <begin position="2788"/>
        <end position="2802"/>
    </location>
</feature>
<feature type="compositionally biased region" description="Polar residues" evidence="1">
    <location>
        <begin position="4526"/>
        <end position="4535"/>
    </location>
</feature>
<dbReference type="SUPFAM" id="SSF81837">
    <property type="entry name" value="BEACH domain"/>
    <property type="match status" value="1"/>
</dbReference>
<keyword evidence="2" id="KW-0812">Transmembrane</keyword>
<dbReference type="InterPro" id="IPR036322">
    <property type="entry name" value="WD40_repeat_dom_sf"/>
</dbReference>
<feature type="region of interest" description="Disordered" evidence="1">
    <location>
        <begin position="4615"/>
        <end position="4642"/>
    </location>
</feature>
<feature type="domain" description="BEACH" evidence="3">
    <location>
        <begin position="3774"/>
        <end position="4091"/>
    </location>
</feature>
<dbReference type="InParanoid" id="A0A5K4F8J1"/>
<dbReference type="PANTHER" id="PTHR13743:SF123">
    <property type="entry name" value="PROTEIN FAN"/>
    <property type="match status" value="1"/>
</dbReference>
<evidence type="ECO:0000256" key="1">
    <source>
        <dbReference type="SAM" id="MobiDB-lite"/>
    </source>
</evidence>
<dbReference type="ExpressionAtlas" id="A0A5K4F8J1">
    <property type="expression patterns" value="baseline"/>
</dbReference>
<dbReference type="Gene3D" id="1.10.1540.10">
    <property type="entry name" value="BEACH domain"/>
    <property type="match status" value="1"/>
</dbReference>
<dbReference type="PANTHER" id="PTHR13743">
    <property type="entry name" value="BEIGE/BEACH-RELATED"/>
    <property type="match status" value="1"/>
</dbReference>
<dbReference type="PROSITE" id="PS51783">
    <property type="entry name" value="PH_BEACH"/>
    <property type="match status" value="1"/>
</dbReference>
<dbReference type="Pfam" id="PF02138">
    <property type="entry name" value="Beach"/>
    <property type="match status" value="1"/>
</dbReference>
<sequence>MNAVLEYFWKLKYSSSDLSEYNLKEFISLLYSFISRRFGKFDIPLNYVTCFRDFLLLQLANYKHSLNFQCLKSGVGFPDLTVLYKMIFILSCLEVEDFCLYYTQCDGYYFPSCYLCSLHILSSTLRLICKGIQNDSHEHRISSSIYDFSEKYNCRCYKHSLNWKTICMYEKIDANFTDQFPLKTRKHQYKSAIKRNITSSRFKKSVERVDFTDCIPDFEHENDKSPTEHHLHLCDCSKSTSIPHQHVLSPKHSNSSNIDLLQTYLMKHMTTKLPQFCTYPHILTILCKHINLIQFIVHMNEKYSIQYNDVLVTFNMNILTELENVIISIYEKFTKTKNNSHLVTMVIIYQNLSIIYNCLKYYQKSNNNLPINDNLLSNLKKLLIQWFISNDSIHYLPLKLTLIDTLIYFIDMNPQYLHIDHQWHNEMNKFLTSLQFTNGSCNNDLLYNDSVHNDTTYIKYNYDNNDHNDTTYIKYNYNNNDYYYYYMSLFHKLCNLDKHLLDHKQIDNHIIINNKEFPYLLVFLDYLIYQADIILLINDTTIIHNLSIYYYLLLQFLYIHITSIYSIYFLNDQFLNQYLINYKKLYKLKIKFLYQLYKIQYKQLQLNIDNNNNIILIDYVIDYVIVPIFHEISINEEQKEDEDDGDCCLYLNSILECFINFIGMKIQLLFHNNHLIIKNNWGIYNDIIEKILYRKDMKNSYSLLRCLVNNILTVQLNRRSTVSSGHIQLSLMQEYGLFQRRLMYSTAGLFFDILNESEKLLHTSNSEIFEEIKSYWELLAYLILISHSNWLNPPMIINFNQNIFYHSLMIVENSIYDSKKHFNELSISFINKVIQAKFSMNTDIDHLENVNTLSSLILPPIIVLIEMIPNTKSSLNSGDSYSDKYNNSIDQLFTILEDAFTQVQFIRLYGFNNFYEFLVHFIQYTFNENPFVNHTTTANSSDSSNNNNITLSITKFEERSRSSSSLTSDESIHETLNTYTDNRYFDMSQHTNQNESTFKFNPQSVRLLVFSTRLFIRLSLHNLSLFNCCQHIKSLLSPMEIVNVSMKCENYIWSNCLSLITANYFSIFKSYLHGPHPIEDKYLQFLALHEYPGIIRLTCLDLLRCFMIPQYIRPIEFRTDYSQSLGVLNVKSVKHFIQLILKDLRQIQNIEGSNSLNKDNKYKYHRITDHDDDLTEQDTKPIMLHTINSIYPYVTRQMFHLLIDWIQTNSVLMPTIYTIWPKLINTHLLYDQYGLLHYPILQLTNLCSHNCSYVLASEDNPHEIGNNQILYQKLLNLICPLSFIVNQSSDKSLSSTSFNYTTDNHSLGLSTWFCFHGKQLNNVKVKPKFNGLSEMDIFQYVQLSHLQHLISLDILSSFVCHTNQFGYQSSIDTTNTLPPCSTNHSHLSFQIWISSIYSCLYIRIVEISMNKKDRLSLEENTNDILLLGDLCLDFPKECNIYEEWNHLFLYIEWINYLNAKVSLVINGWFESIGDLILINKEFSNPHINCQQQFTPPVIRFGHVTDVYSSLECRRNTFDVGNVLLFTGLPNVRKISSSSTDYFLKCKKKPSKHHYKHLSQQSKYQNENYLNNSIKEVALSLSLLGPLFNGYFDSIESTAYYRNSANCILHAFIRRYASKDSILKSNHRHHHDYISQLLMKAHSLIYSKFCNNLTYVQFILPKSLTSVCTTECNESLTTEVNNDTVDDIHLVNADVNQHFKSFDKNTIRIVYAHSSKKRLWLLRSIYSSDKHQSLSHCVNYCYRESFDSVFEPHGGIEVAVCLLGELICQSHSSDLISYGLKLLFTMLRHSNIMYAKFYSPALSHPGVENSMERRHKNTWLFQNCNDQLNCKPVPLSFGHCLLARLFKHPEFNTISFKSYAIMKVLLNEIILTLPIKNLWNKSMKDPSSTVHLLINPSLLRCLLLFGSQSFWYPSSKQEQSGFGPLNSTHLSKSSKKSILLNYGLIPGLFELLLNFNEWSNSSRIIIKLYNMSILDKWQLIMATLTGFRELFLENDYHRHHHHSIQTTLLNNEHLKCITEQWPITSLMNFLIHRLSLSVVINETCKTGATLESIHQQSLYYDNNNNDNNTDYIHSFYCSKRLCLLNMCRLIINLDANMYLSAAEQVFYTMSDHNDNDNDDPDHKVDLDHHNDELKTKVSGSSTLDNDYIFWHRITRKCLNYTERLKIWEYLLFTHNKVITNRSNSTEGICELNQTSFEKESSKVLIDSSASCDETRIQSQHLSNIEDNQIRVASIQSNNCQSLSSLSSSTSKHHHHQQQQQSLSNEEDQLNMTESIKYPMVISDSGVSISSLPVGSSDPINVENNVSKDNNNKSIPINHTTQKEVNNSMETDYTTNKFILNYVQLHIEQNSIFSKYLINCLDHIWHKHFPIESLTKLYLKDKLKPNVSKLNDNHHEIDKEETVKSNHDEGFIHVFTKNIIQSNHWNLYQLKSNYSILFNTTNNSNILMTSYCSNSIRPPLWLIYSLIRHPYLSQRECALSGYCIWLHFEANKWIKKCQQLSSSNFSQSVYFDWSIPGTLHHNHHHSTSQSHRIIPFQLSRIRRFATGLLSPTTSFMCITNPSSEVDLKNYNNRHLCSKKLLDRALGLILHGLEKFSIMKNCETIFTEHFDKKTNCLFESPPYDVTGFISEPIYFRQAHHHLTISFEFENIIDNAYNNSNVNNVRYNELTANKNTTTNTATTTTTTSTTTTTTPTTITTTFTTPTTTTTTTTTPTTTTTTTTTTTNNNNNNRCNNPNFHKYYLLSTFPVLFSTLIGSLIDALLSCIVKLKIDYHTKLQSNQDDHHKGNHLTSSSSSSAAVVDNDNNDETTTSEIDLCTYGLDALIILLQDSDNCVLSSAIKSNLLPVLFNMAWLLEFGMDKANSLLLMNDSDYNSTNRTMYNIPSLLMPILISLSRLIGRVTSWLIMDEKFSVELVTSTSSAFHYSLDTSTRFKLIRTFLQYLVSMKPELDNEDYDGYVVNLESELQFNPGPVSRCLVRRVLHSLLETSTSQLDRIGQELNRSVAISQQNTDKQQENDIQTNTDDGNIKYLCEHLKLHHNHLVWILNCTVNVLIYSPYRDENIINVLNQLSSIHEISKHQTTTISPVPSRIQSLHIDLGKEIDVDENIHQTCHTPSTPHHHHHDFADRKQTSCDLSKSSFHHDNDRDPECQIMKEIHLLFSKQKVLFLRMQQSLEQAIITSMFTTVQHIQNGNLLKLPNISNYITTNDFMNLYKKSLGQILVSRIQLPEMNVVVDFLITYLLKLFNDDSFLLNSCLTTLPSMYSPTFWNNLITIKYWLHQNITIWLTYLTSYHHDNKETHIVSKCFISQQLTQLYTIIERILNTNHIISSNSILLLPSMSSSPSSYKQQRFNHVTQSELYRTYRELIQMDYKKANEQWMLSLPNLNKCIKLKLSTNNSNHKGVSMIHDKKSILAQLIQIFWPKSTNNKLTSNENLFSSLNVSSKKYLPRKFSIAQLCSQARKQCVEGHNAWLDAYSERKRIVGPLGTVLWARVAEHLSHNGGLFYHSESTPFGWCVDPVEGSLRQHCRFYYTHLPMAERLINTTSRSNLLSARQSHPLASLIGLPSIMNHSPPVIGSACTWHDLPLCLPLSSIPLIQLASASRYHIQAVWACRLVGILHIPPIEGDLILGQSWLRFQPDPLLNRNLLMNDDCNDNDSKKVQFIETESLYPYQSLSNRLWFAWSFKSIHHIEARRYSLRDIAVEIFPDETDVNAPMLFAMYSSKDRDNFIETITPLIGHRSCYCIHRFHNPLLVNMNEQSERSSPLPSNLQHHHHSTFTQLKKCKLQSVQQAWLNGELSNFDYLMKLNTAAGRSYNDLMQYPIFPWIIRDYESLVLDLTQPTTFRRLDRPIAVQEDDRAEAVAARFNEAELLSKTMCTSHPEGLGKKSKTFTLSNLSSACPPYHYPAHCSNEAIVLHFLVRLPPYTFRHLRFQDNNFDVPDRLFHSIATTWRLATTSVSCVKELVPEFYFQPEMFINRSGLKLGYRQPGDSVDNVELPPWCKNDPRLFILICRAALESDYVSMNLSHWIDLSFGYKQSGQNAKDSLNLYHPYTYFGAIDVDTIDDPVLAQAVEAMINNYGQTPKQLFHKHPHPCRNLSISNEAKLNMTSKFKSKSIDTMSNITIQEDVGDRRSSTPVLFNSNNINDDDKNSLQNATFSVTEKQYSSVKLDNTPLETVIGLKWGEWAGSPQMNSFEIIWKKQLINTKSSVLITTKNSPEHSEMLKIPFLSHLTGSIWCELNTKDTHLLRHMNQLNSISSINNDKLYHSWNGWVDFNIDHEIGKCFLSSSPSHSTEISSSPLSSFTTTVQTDFSWYWKILHCESNACIWVSLLPDISNLQDPSYPVPYLIKLKPSLLDSRTLNIFMKRLPEESHSTCNASSNPPYDKPFRTFDSSPSVLHRHDHQHHDEIHLQLPSSNPVPLDIGKSLITSLTISPSSSHGIQLFVGTCFGSIYVRQLPTNLYDISYIDNWLSQDDQDKSSFNENQKNCTVNIYKRSSRKGSTKSSMKHSKSTTTTTATTINSNSSTATMNPSPNLNHSIYNGNNKETAGLWEITGWKQLYGHAGHEITSLVINRNNSLIASGDNHGYVCLWDRYRLTLIQTINTNIINDHHDQQNELAELGSNSSRSHSIMTTTTTTGHDYQNHNDLKQPYRQFSSNHLNVENSMNKSDDDIQMKKKKNLLSSSSSSSSNSTSDFINKNDDSILLNSFKRIDGICFNLTSGELVIAKWNHPHCNVCWLGVYSCSGVWIANRILDFLAEINDPLIDSPLLQIYNDNDCYPSVPMAFSTVSEGRGVNCLLVGGPGGRLVWLNSWTLDTVRTYMLPDNDVNARITSVCFGPLLNHVNYHRNSKDLGEILCQGLYISVETGCLYHFGPKSVQTCTNIDPLNNETYSSYSYNDLYKHSIVHWLDT</sequence>
<feature type="transmembrane region" description="Helical" evidence="2">
    <location>
        <begin position="549"/>
        <end position="570"/>
    </location>
</feature>
<feature type="region of interest" description="Disordered" evidence="1">
    <location>
        <begin position="2241"/>
        <end position="2265"/>
    </location>
</feature>
<dbReference type="SUPFAM" id="SSF50978">
    <property type="entry name" value="WD40 repeat-like"/>
    <property type="match status" value="1"/>
</dbReference>
<dbReference type="InterPro" id="IPR000409">
    <property type="entry name" value="BEACH_dom"/>
</dbReference>
<feature type="compositionally biased region" description="Basic residues" evidence="1">
    <location>
        <begin position="4490"/>
        <end position="4505"/>
    </location>
</feature>
<evidence type="ECO:0000313" key="6">
    <source>
        <dbReference type="WBParaSite" id="Smp_333370.1"/>
    </source>
</evidence>
<feature type="compositionally biased region" description="Low complexity" evidence="1">
    <location>
        <begin position="4506"/>
        <end position="4525"/>
    </location>
</feature>
<evidence type="ECO:0000259" key="3">
    <source>
        <dbReference type="PROSITE" id="PS50197"/>
    </source>
</evidence>
<dbReference type="STRING" id="6183.A0A5K4F8J1"/>
<dbReference type="InterPro" id="IPR011993">
    <property type="entry name" value="PH-like_dom_sf"/>
</dbReference>
<keyword evidence="2" id="KW-1133">Transmembrane helix</keyword>
<feature type="region of interest" description="Disordered" evidence="1">
    <location>
        <begin position="4487"/>
        <end position="4535"/>
    </location>
</feature>